<keyword evidence="1" id="KW-1133">Transmembrane helix</keyword>
<evidence type="ECO:0000256" key="1">
    <source>
        <dbReference type="SAM" id="Phobius"/>
    </source>
</evidence>
<accession>A0A2Z3GZU3</accession>
<dbReference type="AlphaFoldDB" id="A0A2Z3GZU3"/>
<organism evidence="2 3">
    <name type="scientific">Gemmata obscuriglobus</name>
    <dbReference type="NCBI Taxonomy" id="114"/>
    <lineage>
        <taxon>Bacteria</taxon>
        <taxon>Pseudomonadati</taxon>
        <taxon>Planctomycetota</taxon>
        <taxon>Planctomycetia</taxon>
        <taxon>Gemmatales</taxon>
        <taxon>Gemmataceae</taxon>
        <taxon>Gemmata</taxon>
    </lineage>
</organism>
<protein>
    <submittedName>
        <fullName evidence="2">Uncharacterized protein</fullName>
    </submittedName>
</protein>
<keyword evidence="3" id="KW-1185">Reference proteome</keyword>
<dbReference type="KEGG" id="gog:C1280_04685"/>
<sequence length="113" mass="12608">MQEVIDQAIGEGRRWERLCYALVLFFIALGSIVLIVGVVRESGLLALDGSLFTGLFWPALRYADGVRRDLIRTRMYEMALAKAKTPAEMLEMLREVAGAGNEEKPQWAYSGAV</sequence>
<dbReference type="Proteomes" id="UP000245802">
    <property type="component" value="Chromosome"/>
</dbReference>
<proteinExistence type="predicted"/>
<gene>
    <name evidence="2" type="ORF">C1280_04685</name>
</gene>
<keyword evidence="1" id="KW-0472">Membrane</keyword>
<dbReference type="EMBL" id="CP025958">
    <property type="protein sequence ID" value="AWM36385.1"/>
    <property type="molecule type" value="Genomic_DNA"/>
</dbReference>
<evidence type="ECO:0000313" key="2">
    <source>
        <dbReference type="EMBL" id="AWM36385.1"/>
    </source>
</evidence>
<keyword evidence="1" id="KW-0812">Transmembrane</keyword>
<evidence type="ECO:0000313" key="3">
    <source>
        <dbReference type="Proteomes" id="UP000245802"/>
    </source>
</evidence>
<feature type="transmembrane region" description="Helical" evidence="1">
    <location>
        <begin position="18"/>
        <end position="38"/>
    </location>
</feature>
<name>A0A2Z3GZU3_9BACT</name>
<reference evidence="2 3" key="1">
    <citation type="submission" date="2018-01" db="EMBL/GenBank/DDBJ databases">
        <title>G. obscuriglobus.</title>
        <authorList>
            <person name="Franke J."/>
            <person name="Blomberg W."/>
            <person name="Selmecki A."/>
        </authorList>
    </citation>
    <scope>NUCLEOTIDE SEQUENCE [LARGE SCALE GENOMIC DNA]</scope>
    <source>
        <strain evidence="2 3">DSM 5831</strain>
    </source>
</reference>